<dbReference type="PANTHER" id="PTHR32063:SF21">
    <property type="entry name" value="MULTIDRUG RESISTANCE PROTEIN MDTB"/>
    <property type="match status" value="1"/>
</dbReference>
<evidence type="ECO:0000256" key="1">
    <source>
        <dbReference type="ARBA" id="ARBA00004429"/>
    </source>
</evidence>
<name>A0A328ZFK5_9BURK</name>
<evidence type="ECO:0000256" key="8">
    <source>
        <dbReference type="SAM" id="MobiDB-lite"/>
    </source>
</evidence>
<protein>
    <submittedName>
        <fullName evidence="10">Multidrug efflux pump</fullName>
    </submittedName>
</protein>
<dbReference type="PRINTS" id="PR00702">
    <property type="entry name" value="ACRIFLAVINRP"/>
</dbReference>
<feature type="transmembrane region" description="Helical" evidence="9">
    <location>
        <begin position="952"/>
        <end position="973"/>
    </location>
</feature>
<evidence type="ECO:0000256" key="6">
    <source>
        <dbReference type="ARBA" id="ARBA00022989"/>
    </source>
</evidence>
<dbReference type="SUPFAM" id="SSF82866">
    <property type="entry name" value="Multidrug efflux transporter AcrB transmembrane domain"/>
    <property type="match status" value="2"/>
</dbReference>
<keyword evidence="3" id="KW-1003">Cell membrane</keyword>
<feature type="transmembrane region" description="Helical" evidence="9">
    <location>
        <begin position="530"/>
        <end position="548"/>
    </location>
</feature>
<feature type="transmembrane region" description="Helical" evidence="9">
    <location>
        <begin position="361"/>
        <end position="382"/>
    </location>
</feature>
<dbReference type="SUPFAM" id="SSF82693">
    <property type="entry name" value="Multidrug efflux transporter AcrB pore domain, PN1, PN2, PC1 and PC2 subdomains"/>
    <property type="match status" value="4"/>
</dbReference>
<keyword evidence="2" id="KW-0813">Transport</keyword>
<comment type="subcellular location">
    <subcellularLocation>
        <location evidence="1">Cell inner membrane</location>
        <topology evidence="1">Multi-pass membrane protein</topology>
    </subcellularLocation>
</comment>
<comment type="caution">
    <text evidence="10">The sequence shown here is derived from an EMBL/GenBank/DDBJ whole genome shotgun (WGS) entry which is preliminary data.</text>
</comment>
<evidence type="ECO:0000256" key="3">
    <source>
        <dbReference type="ARBA" id="ARBA00022475"/>
    </source>
</evidence>
<evidence type="ECO:0000313" key="10">
    <source>
        <dbReference type="EMBL" id="RAR84948.1"/>
    </source>
</evidence>
<dbReference type="Proteomes" id="UP000248856">
    <property type="component" value="Unassembled WGS sequence"/>
</dbReference>
<evidence type="ECO:0000256" key="9">
    <source>
        <dbReference type="SAM" id="Phobius"/>
    </source>
</evidence>
<feature type="transmembrane region" description="Helical" evidence="9">
    <location>
        <begin position="857"/>
        <end position="874"/>
    </location>
</feature>
<dbReference type="InterPro" id="IPR027463">
    <property type="entry name" value="AcrB_DN_DC_subdom"/>
</dbReference>
<proteinExistence type="predicted"/>
<dbReference type="FunFam" id="1.20.1640.10:FF:000001">
    <property type="entry name" value="Efflux pump membrane transporter"/>
    <property type="match status" value="1"/>
</dbReference>
<evidence type="ECO:0000256" key="7">
    <source>
        <dbReference type="ARBA" id="ARBA00023136"/>
    </source>
</evidence>
<reference evidence="10 11" key="1">
    <citation type="submission" date="2018-06" db="EMBL/GenBank/DDBJ databases">
        <title>Genomic Encyclopedia of Archaeal and Bacterial Type Strains, Phase II (KMG-II): from individual species to whole genera.</title>
        <authorList>
            <person name="Goeker M."/>
        </authorList>
    </citation>
    <scope>NUCLEOTIDE SEQUENCE [LARGE SCALE GENOMIC DNA]</scope>
    <source>
        <strain evidence="10 11">CFPB 3232</strain>
    </source>
</reference>
<keyword evidence="5 9" id="KW-0812">Transmembrane</keyword>
<dbReference type="Gene3D" id="3.30.70.1430">
    <property type="entry name" value="Multidrug efflux transporter AcrB pore domain"/>
    <property type="match status" value="2"/>
</dbReference>
<dbReference type="Gene3D" id="3.30.70.1320">
    <property type="entry name" value="Multidrug efflux transporter AcrB pore domain like"/>
    <property type="match status" value="1"/>
</dbReference>
<accession>A0A328ZFK5</accession>
<evidence type="ECO:0000256" key="4">
    <source>
        <dbReference type="ARBA" id="ARBA00022519"/>
    </source>
</evidence>
<feature type="transmembrane region" description="Helical" evidence="9">
    <location>
        <begin position="907"/>
        <end position="932"/>
    </location>
</feature>
<keyword evidence="11" id="KW-1185">Reference proteome</keyword>
<feature type="transmembrane region" description="Helical" evidence="9">
    <location>
        <begin position="464"/>
        <end position="487"/>
    </location>
</feature>
<keyword evidence="7 9" id="KW-0472">Membrane</keyword>
<dbReference type="FunFam" id="3.30.70.1430:FF:000001">
    <property type="entry name" value="Efflux pump membrane transporter"/>
    <property type="match status" value="1"/>
</dbReference>
<dbReference type="Gene3D" id="3.30.70.1440">
    <property type="entry name" value="Multidrug efflux transporter AcrB pore domain"/>
    <property type="match status" value="1"/>
</dbReference>
<evidence type="ECO:0000256" key="5">
    <source>
        <dbReference type="ARBA" id="ARBA00022692"/>
    </source>
</evidence>
<sequence length="1050" mass="111716">MSSISAPFIRRPVATALLALSILLVGLLAYFNLQISALPQVEFPSISISASLPGASAETMATSVATPLERALSQVPQITAMTSSSSLGKTQISLQFDLNRSIDGAAQDVESAIARAAKTLPKAMTSPPSYNKVNPAQATVMSLALTSSTRTLTELNRYADNFLAQKLSMVPGVGLVDYHGQQRPAVRIRLDPDALAARGLTLADVRSIVGLSTVNAPKGSINGPDKTVSLNTTDQLQRADQFDQLVVAYKSGAPIRLGDLGTVVHAAEDVRQAAGIKGQPTVIVDIHPQPGFNIVDTARTIRQQLPQLTASMPRDVALEVVGERTQTITAAVADVKFTLVLSIALVVMVILTFLRNLTSTLIASITIPLALLGTFALMYLLGYTLDNLSIMGLSIAVGFVVDDAIVVLENIARHREQGKSALQAALDGTREVGFTIVSMTLSLIAVFIPLLLMGGMVGRLFREFSITLSVAILVSGVVSLTLAPMLCARLPGNGHPSEGRLSAWAGRVFEWIERGYERGLDVALRHQRMVLALAAATLATTAALYLWVPKGFFPLQDTGLLSATVEGSPDISFDAMRQRISQVSEALQSDPDVQTVYWWIGPNPTISQGKMMVALKPFDQRSATAAQIMARLKTRALVVPAVKTSMQMIQDIQIGGRAAKAQYQYTLQAGDVNELDHWSTLLQDRLKTLPQLADVGSDRQPSAAETTLKIDRDTASRLGVSIQSIDDALYDAFGQRQVATLYTQLDQYSVILEVDPAWQLSTDTLAHLYVHSTSGPDLVPLSAVASLQHGVASVTINHQGLFPSITLSFNLAPGVALGDAVAAVQAASTAIGMPDTVTGTFQGTAQAFQDSLRSQPWLILAAILTVYVVLGVLYESPIHPLTIISTLPSAALGALLALKLAGLDLGILGMIGIILLIGIVKKNAIMIVDFALEAQRNEGLTPQEAIRRAAVLRLRPILMTTLAALFGAVPLALGHGAGSEMRQPLGIAIVGGLAVSQVLTLYTTPVIYLWFQRLSDAWAHRGGRHGYGEHGGHGDAAALPVPSAPRQAHP</sequence>
<dbReference type="InterPro" id="IPR001036">
    <property type="entry name" value="Acrflvin-R"/>
</dbReference>
<dbReference type="AlphaFoldDB" id="A0A328ZFK5"/>
<dbReference type="RefSeq" id="WP_111876379.1">
    <property type="nucleotide sequence ID" value="NZ_CBCSGC010000036.1"/>
</dbReference>
<dbReference type="Gene3D" id="1.20.1640.10">
    <property type="entry name" value="Multidrug efflux transporter AcrB transmembrane domain"/>
    <property type="match status" value="2"/>
</dbReference>
<dbReference type="EMBL" id="QLTA01000008">
    <property type="protein sequence ID" value="RAR84948.1"/>
    <property type="molecule type" value="Genomic_DNA"/>
</dbReference>
<feature type="transmembrane region" description="Helical" evidence="9">
    <location>
        <begin position="432"/>
        <end position="452"/>
    </location>
</feature>
<dbReference type="GO" id="GO:0005886">
    <property type="term" value="C:plasma membrane"/>
    <property type="evidence" value="ECO:0007669"/>
    <property type="project" value="UniProtKB-SubCell"/>
</dbReference>
<feature type="transmembrane region" description="Helical" evidence="9">
    <location>
        <begin position="985"/>
        <end position="1011"/>
    </location>
</feature>
<keyword evidence="6 9" id="KW-1133">Transmembrane helix</keyword>
<dbReference type="OrthoDB" id="9042683at2"/>
<dbReference type="GO" id="GO:0042910">
    <property type="term" value="F:xenobiotic transmembrane transporter activity"/>
    <property type="evidence" value="ECO:0007669"/>
    <property type="project" value="TreeGrafter"/>
</dbReference>
<dbReference type="PANTHER" id="PTHR32063">
    <property type="match status" value="1"/>
</dbReference>
<evidence type="ECO:0000256" key="2">
    <source>
        <dbReference type="ARBA" id="ARBA00022448"/>
    </source>
</evidence>
<dbReference type="Pfam" id="PF00873">
    <property type="entry name" value="ACR_tran"/>
    <property type="match status" value="1"/>
</dbReference>
<evidence type="ECO:0000313" key="11">
    <source>
        <dbReference type="Proteomes" id="UP000248856"/>
    </source>
</evidence>
<gene>
    <name evidence="10" type="ORF">AX018_100838</name>
</gene>
<feature type="region of interest" description="Disordered" evidence="8">
    <location>
        <begin position="1029"/>
        <end position="1050"/>
    </location>
</feature>
<feature type="transmembrane region" description="Helical" evidence="9">
    <location>
        <begin position="335"/>
        <end position="354"/>
    </location>
</feature>
<dbReference type="SUPFAM" id="SSF82714">
    <property type="entry name" value="Multidrug efflux transporter AcrB TolC docking domain, DN and DC subdomains"/>
    <property type="match status" value="2"/>
</dbReference>
<dbReference type="Gene3D" id="3.30.2090.10">
    <property type="entry name" value="Multidrug efflux transporter AcrB TolC docking domain, DN and DC subdomains"/>
    <property type="match status" value="2"/>
</dbReference>
<keyword evidence="4" id="KW-0997">Cell inner membrane</keyword>
<organism evidence="10 11">
    <name type="scientific">Paracidovorax anthurii</name>
    <dbReference type="NCBI Taxonomy" id="78229"/>
    <lineage>
        <taxon>Bacteria</taxon>
        <taxon>Pseudomonadati</taxon>
        <taxon>Pseudomonadota</taxon>
        <taxon>Betaproteobacteria</taxon>
        <taxon>Burkholderiales</taxon>
        <taxon>Comamonadaceae</taxon>
        <taxon>Paracidovorax</taxon>
    </lineage>
</organism>